<keyword evidence="13" id="KW-1185">Reference proteome</keyword>
<keyword evidence="9 10" id="KW-0408">Iron</keyword>
<evidence type="ECO:0000256" key="5">
    <source>
        <dbReference type="ARBA" id="ARBA00022737"/>
    </source>
</evidence>
<protein>
    <submittedName>
        <fullName evidence="12">3,4-dihydroxyphenylacetate 2,3-dioxygenase</fullName>
    </submittedName>
</protein>
<evidence type="ECO:0000256" key="8">
    <source>
        <dbReference type="ARBA" id="ARBA00023002"/>
    </source>
</evidence>
<evidence type="ECO:0000313" key="12">
    <source>
        <dbReference type="EMBL" id="PYZ96527.1"/>
    </source>
</evidence>
<evidence type="ECO:0000256" key="4">
    <source>
        <dbReference type="ARBA" id="ARBA00022723"/>
    </source>
</evidence>
<accession>A0A2W0H5Y8</accession>
<dbReference type="PROSITE" id="PS51819">
    <property type="entry name" value="VOC"/>
    <property type="match status" value="2"/>
</dbReference>
<dbReference type="NCBIfam" id="TIGR02295">
    <property type="entry name" value="HpaD"/>
    <property type="match status" value="1"/>
</dbReference>
<reference evidence="12 13" key="1">
    <citation type="submission" date="2017-10" db="EMBL/GenBank/DDBJ databases">
        <title>Bacillus sp. nov., a halophilic bacterium isolated from a Yangshapao Lake.</title>
        <authorList>
            <person name="Wang H."/>
        </authorList>
    </citation>
    <scope>NUCLEOTIDE SEQUENCE [LARGE SCALE GENOMIC DNA]</scope>
    <source>
        <strain evidence="12 13">YSP-3</strain>
    </source>
</reference>
<name>A0A2W0H5Y8_9BACI</name>
<feature type="domain" description="VOC" evidence="11">
    <location>
        <begin position="142"/>
        <end position="262"/>
    </location>
</feature>
<dbReference type="InterPro" id="IPR004360">
    <property type="entry name" value="Glyas_Fos-R_dOase_dom"/>
</dbReference>
<dbReference type="GO" id="GO:0008198">
    <property type="term" value="F:ferrous iron binding"/>
    <property type="evidence" value="ECO:0007669"/>
    <property type="project" value="InterPro"/>
</dbReference>
<keyword evidence="8 10" id="KW-0560">Oxidoreductase</keyword>
<dbReference type="InterPro" id="IPR037523">
    <property type="entry name" value="VOC_core"/>
</dbReference>
<dbReference type="Pfam" id="PF22247">
    <property type="entry name" value="Diox-like_N"/>
    <property type="match status" value="1"/>
</dbReference>
<feature type="domain" description="VOC" evidence="11">
    <location>
        <begin position="7"/>
        <end position="121"/>
    </location>
</feature>
<evidence type="ECO:0000259" key="11">
    <source>
        <dbReference type="PROSITE" id="PS51819"/>
    </source>
</evidence>
<evidence type="ECO:0000256" key="3">
    <source>
        <dbReference type="ARBA" id="ARBA00011881"/>
    </source>
</evidence>
<dbReference type="OrthoDB" id="317332at2"/>
<comment type="caution">
    <text evidence="12">The sequence shown here is derived from an EMBL/GenBank/DDBJ whole genome shotgun (WGS) entry which is preliminary data.</text>
</comment>
<keyword evidence="6 10" id="KW-0058">Aromatic hydrocarbons catabolism</keyword>
<comment type="subunit">
    <text evidence="3">Homotetramer.</text>
</comment>
<gene>
    <name evidence="12" type="primary">hpaD</name>
    <name evidence="12" type="ORF">CR205_12490</name>
</gene>
<dbReference type="InterPro" id="IPR011981">
    <property type="entry name" value="DHPA_dOase_Mn/Fe"/>
</dbReference>
<evidence type="ECO:0000256" key="6">
    <source>
        <dbReference type="ARBA" id="ARBA00022797"/>
    </source>
</evidence>
<evidence type="ECO:0000256" key="2">
    <source>
        <dbReference type="ARBA" id="ARBA00008784"/>
    </source>
</evidence>
<dbReference type="PANTHER" id="PTHR21366">
    <property type="entry name" value="GLYOXALASE FAMILY PROTEIN"/>
    <property type="match status" value="1"/>
</dbReference>
<dbReference type="GO" id="GO:0051213">
    <property type="term" value="F:dioxygenase activity"/>
    <property type="evidence" value="ECO:0007669"/>
    <property type="project" value="UniProtKB-KW"/>
</dbReference>
<dbReference type="Pfam" id="PF00903">
    <property type="entry name" value="Glyoxalase"/>
    <property type="match status" value="1"/>
</dbReference>
<dbReference type="InterPro" id="IPR054560">
    <property type="entry name" value="XylE-like_N"/>
</dbReference>
<dbReference type="AlphaFoldDB" id="A0A2W0H5Y8"/>
<keyword evidence="7 10" id="KW-0223">Dioxygenase</keyword>
<dbReference type="SUPFAM" id="SSF54593">
    <property type="entry name" value="Glyoxalase/Bleomycin resistance protein/Dihydroxybiphenyl dioxygenase"/>
    <property type="match status" value="1"/>
</dbReference>
<evidence type="ECO:0000256" key="1">
    <source>
        <dbReference type="ARBA" id="ARBA00001954"/>
    </source>
</evidence>
<dbReference type="Gene3D" id="3.10.180.10">
    <property type="entry name" value="2,3-Dihydroxybiphenyl 1,2-Dioxygenase, domain 1"/>
    <property type="match status" value="2"/>
</dbReference>
<sequence>MEANIIRTGRVVLHVADLDRSRKFYVDALGLIETETRGDELYLRGLEEHNHHSIVLKKSSEPRVEVISYKVMSDSDLDRLEELFNAKGMKTKWLEKGSQHAVGRTLRTQDPSGMPVEFYAEMDTVERMLQRYDLYKGARIQRIDHFNCMVRDVEKAYHFYIDELGFACSEYTAAEDERIWAAWLHRKPSVHDVAFMNGKGPRLHHTGFWLSDQLSLIHACDVLASMGYTQNIERGPGRHGLSNAFFLYLRDPDGHRIELYNGDYLTSDPDFKPVRWDINDPRRQTFWGHAAPDSWFEEASEVMNLFAEEDETVMEIGEPTLKQRKPTFVI</sequence>
<evidence type="ECO:0000256" key="10">
    <source>
        <dbReference type="RuleBase" id="RU000683"/>
    </source>
</evidence>
<dbReference type="InterPro" id="IPR050383">
    <property type="entry name" value="GlyoxalaseI/FosfomycinResist"/>
</dbReference>
<evidence type="ECO:0000256" key="7">
    <source>
        <dbReference type="ARBA" id="ARBA00022964"/>
    </source>
</evidence>
<dbReference type="EMBL" id="PDOF01000002">
    <property type="protein sequence ID" value="PYZ96527.1"/>
    <property type="molecule type" value="Genomic_DNA"/>
</dbReference>
<evidence type="ECO:0000313" key="13">
    <source>
        <dbReference type="Proteomes" id="UP000248066"/>
    </source>
</evidence>
<organism evidence="12 13">
    <name type="scientific">Alteribacter lacisalsi</name>
    <dbReference type="NCBI Taxonomy" id="2045244"/>
    <lineage>
        <taxon>Bacteria</taxon>
        <taxon>Bacillati</taxon>
        <taxon>Bacillota</taxon>
        <taxon>Bacilli</taxon>
        <taxon>Bacillales</taxon>
        <taxon>Bacillaceae</taxon>
        <taxon>Alteribacter</taxon>
    </lineage>
</organism>
<dbReference type="PROSITE" id="PS00082">
    <property type="entry name" value="EXTRADIOL_DIOXYGENAS"/>
    <property type="match status" value="1"/>
</dbReference>
<keyword evidence="4" id="KW-0479">Metal-binding</keyword>
<evidence type="ECO:0000256" key="9">
    <source>
        <dbReference type="ARBA" id="ARBA00023004"/>
    </source>
</evidence>
<dbReference type="RefSeq" id="WP_110520301.1">
    <property type="nucleotide sequence ID" value="NZ_PDOF01000002.1"/>
</dbReference>
<comment type="cofactor">
    <cofactor evidence="1 10">
        <name>Fe(2+)</name>
        <dbReference type="ChEBI" id="CHEBI:29033"/>
    </cofactor>
</comment>
<proteinExistence type="inferred from homology"/>
<keyword evidence="5" id="KW-0677">Repeat</keyword>
<dbReference type="Proteomes" id="UP000248066">
    <property type="component" value="Unassembled WGS sequence"/>
</dbReference>
<dbReference type="InterPro" id="IPR029068">
    <property type="entry name" value="Glyas_Bleomycin-R_OHBP_Dase"/>
</dbReference>
<comment type="similarity">
    <text evidence="2 10">Belongs to the extradiol ring-cleavage dioxygenase family.</text>
</comment>
<dbReference type="InterPro" id="IPR000486">
    <property type="entry name" value="Xdiol_ring_cleave_dOase_1/2"/>
</dbReference>